<keyword evidence="6" id="KW-0645">Protease</keyword>
<dbReference type="Pfam" id="PF00089">
    <property type="entry name" value="Trypsin"/>
    <property type="match status" value="1"/>
</dbReference>
<evidence type="ECO:0000256" key="6">
    <source>
        <dbReference type="RuleBase" id="RU363034"/>
    </source>
</evidence>
<comment type="similarity">
    <text evidence="4">Belongs to the peptidase S1 family. CLIP subfamily.</text>
</comment>
<dbReference type="PANTHER" id="PTHR24256">
    <property type="entry name" value="TRYPTASE-RELATED"/>
    <property type="match status" value="1"/>
</dbReference>
<dbReference type="PROSITE" id="PS00135">
    <property type="entry name" value="TRYPSIN_SER"/>
    <property type="match status" value="1"/>
</dbReference>
<dbReference type="Gene3D" id="2.40.10.10">
    <property type="entry name" value="Trypsin-like serine proteases"/>
    <property type="match status" value="1"/>
</dbReference>
<evidence type="ECO:0000259" key="9">
    <source>
        <dbReference type="PROSITE" id="PS51092"/>
    </source>
</evidence>
<evidence type="ECO:0000256" key="5">
    <source>
        <dbReference type="PROSITE-ProRule" id="PRU00479"/>
    </source>
</evidence>
<dbReference type="InterPro" id="IPR033116">
    <property type="entry name" value="TRYPSIN_SER"/>
</dbReference>
<dbReference type="SUPFAM" id="SSF50965">
    <property type="entry name" value="Galactose oxidase, central domain"/>
    <property type="match status" value="1"/>
</dbReference>
<dbReference type="InterPro" id="IPR001314">
    <property type="entry name" value="Peptidase_S1A"/>
</dbReference>
<accession>A0A553NZE4</accession>
<dbReference type="InterPro" id="IPR018114">
    <property type="entry name" value="TRYPSIN_HIS"/>
</dbReference>
<dbReference type="Gene3D" id="2.10.10.10">
    <property type="entry name" value="Fibronectin, type II, collagen-binding"/>
    <property type="match status" value="1"/>
</dbReference>
<feature type="domain" description="Peptidase S1" evidence="8">
    <location>
        <begin position="185"/>
        <end position="447"/>
    </location>
</feature>
<keyword evidence="1" id="KW-0880">Kelch repeat</keyword>
<dbReference type="PROSITE" id="PS51092">
    <property type="entry name" value="FN2_2"/>
    <property type="match status" value="1"/>
</dbReference>
<dbReference type="InterPro" id="IPR043504">
    <property type="entry name" value="Peptidase_S1_PA_chymotrypsin"/>
</dbReference>
<name>A0A553NZE4_TIGCA</name>
<organism evidence="10 11">
    <name type="scientific">Tigriopus californicus</name>
    <name type="common">Marine copepod</name>
    <dbReference type="NCBI Taxonomy" id="6832"/>
    <lineage>
        <taxon>Eukaryota</taxon>
        <taxon>Metazoa</taxon>
        <taxon>Ecdysozoa</taxon>
        <taxon>Arthropoda</taxon>
        <taxon>Crustacea</taxon>
        <taxon>Multicrustacea</taxon>
        <taxon>Hexanauplia</taxon>
        <taxon>Copepoda</taxon>
        <taxon>Harpacticoida</taxon>
        <taxon>Harpacticidae</taxon>
        <taxon>Tigriopus</taxon>
    </lineage>
</organism>
<dbReference type="InterPro" id="IPR009003">
    <property type="entry name" value="Peptidase_S1_PA"/>
</dbReference>
<dbReference type="FunFam" id="2.40.10.10:FF:000068">
    <property type="entry name" value="transmembrane protease serine 2"/>
    <property type="match status" value="1"/>
</dbReference>
<dbReference type="SUPFAM" id="SSF50494">
    <property type="entry name" value="Trypsin-like serine proteases"/>
    <property type="match status" value="1"/>
</dbReference>
<dbReference type="InterPro" id="IPR051487">
    <property type="entry name" value="Ser/Thr_Proteases_Immune/Dev"/>
</dbReference>
<dbReference type="GO" id="GO:0006508">
    <property type="term" value="P:proteolysis"/>
    <property type="evidence" value="ECO:0007669"/>
    <property type="project" value="UniProtKB-KW"/>
</dbReference>
<gene>
    <name evidence="10" type="ORF">TCAL_05926</name>
</gene>
<keyword evidence="11" id="KW-1185">Reference proteome</keyword>
<dbReference type="CDD" id="cd00190">
    <property type="entry name" value="Tryp_SPc"/>
    <property type="match status" value="1"/>
</dbReference>
<evidence type="ECO:0000256" key="2">
    <source>
        <dbReference type="ARBA" id="ARBA00022737"/>
    </source>
</evidence>
<dbReference type="InterPro" id="IPR015915">
    <property type="entry name" value="Kelch-typ_b-propeller"/>
</dbReference>
<dbReference type="PRINTS" id="PR00722">
    <property type="entry name" value="CHYMOTRYPSIN"/>
</dbReference>
<feature type="domain" description="Fibronectin type-II" evidence="9">
    <location>
        <begin position="115"/>
        <end position="167"/>
    </location>
</feature>
<reference evidence="10 11" key="1">
    <citation type="journal article" date="2018" name="Nat. Ecol. Evol.">
        <title>Genomic signatures of mitonuclear coevolution across populations of Tigriopus californicus.</title>
        <authorList>
            <person name="Barreto F.S."/>
            <person name="Watson E.T."/>
            <person name="Lima T.G."/>
            <person name="Willett C.S."/>
            <person name="Edmands S."/>
            <person name="Li W."/>
            <person name="Burton R.S."/>
        </authorList>
    </citation>
    <scope>NUCLEOTIDE SEQUENCE [LARGE SCALE GENOMIC DNA]</scope>
    <source>
        <strain evidence="10 11">San Diego</strain>
    </source>
</reference>
<dbReference type="PROSITE" id="PS50240">
    <property type="entry name" value="TRYPSIN_DOM"/>
    <property type="match status" value="1"/>
</dbReference>
<dbReference type="Gene3D" id="2.120.10.80">
    <property type="entry name" value="Kelch-type beta propeller"/>
    <property type="match status" value="1"/>
</dbReference>
<dbReference type="Pfam" id="PF00040">
    <property type="entry name" value="fn2"/>
    <property type="match status" value="1"/>
</dbReference>
<evidence type="ECO:0000313" key="11">
    <source>
        <dbReference type="Proteomes" id="UP000318571"/>
    </source>
</evidence>
<feature type="compositionally biased region" description="Polar residues" evidence="7">
    <location>
        <begin position="101"/>
        <end position="110"/>
    </location>
</feature>
<evidence type="ECO:0000256" key="3">
    <source>
        <dbReference type="ARBA" id="ARBA00023157"/>
    </source>
</evidence>
<dbReference type="PROSITE" id="PS00134">
    <property type="entry name" value="TRYPSIN_HIS"/>
    <property type="match status" value="1"/>
</dbReference>
<dbReference type="SMART" id="SM00612">
    <property type="entry name" value="Kelch"/>
    <property type="match status" value="4"/>
</dbReference>
<evidence type="ECO:0000313" key="10">
    <source>
        <dbReference type="EMBL" id="TRY70797.1"/>
    </source>
</evidence>
<evidence type="ECO:0000256" key="7">
    <source>
        <dbReference type="SAM" id="MobiDB-lite"/>
    </source>
</evidence>
<comment type="caution">
    <text evidence="10">The sequence shown here is derived from an EMBL/GenBank/DDBJ whole genome shotgun (WGS) entry which is preliminary data.</text>
</comment>
<dbReference type="SUPFAM" id="SSF57440">
    <property type="entry name" value="Kringle-like"/>
    <property type="match status" value="1"/>
</dbReference>
<evidence type="ECO:0000256" key="1">
    <source>
        <dbReference type="ARBA" id="ARBA00022441"/>
    </source>
</evidence>
<dbReference type="STRING" id="6832.A0A553NZE4"/>
<dbReference type="Proteomes" id="UP000318571">
    <property type="component" value="Chromosome 9"/>
</dbReference>
<dbReference type="InterPro" id="IPR006652">
    <property type="entry name" value="Kelch_1"/>
</dbReference>
<dbReference type="InterPro" id="IPR001254">
    <property type="entry name" value="Trypsin_dom"/>
</dbReference>
<dbReference type="SMART" id="SM00020">
    <property type="entry name" value="Tryp_SPc"/>
    <property type="match status" value="1"/>
</dbReference>
<dbReference type="InterPro" id="IPR011043">
    <property type="entry name" value="Gal_Oxase/kelch_b-propeller"/>
</dbReference>
<dbReference type="InterPro" id="IPR036943">
    <property type="entry name" value="FN_type2_sf"/>
</dbReference>
<dbReference type="SMART" id="SM00059">
    <property type="entry name" value="FN2"/>
    <property type="match status" value="1"/>
</dbReference>
<evidence type="ECO:0008006" key="12">
    <source>
        <dbReference type="Google" id="ProtNLM"/>
    </source>
</evidence>
<keyword evidence="2" id="KW-0677">Repeat</keyword>
<evidence type="ECO:0000259" key="8">
    <source>
        <dbReference type="PROSITE" id="PS50240"/>
    </source>
</evidence>
<sequence>MTDPDQRLWCSTKTDPRSKKHMIGHWKHCDSECGSGTSKSDPRSQLSPMTQATNNLIDSVDMFTQNPVRIDKTPLNGTTKARKYSDRPKRSLMGILDGGSPTPSKDCMTTTGSKNPNKPCVFPFKYRGKIYYSCAWVIFHITKGPWCSTQVDEDGNHIRGQYGVCQPEKCPIPPRECGKSTKERGLEDRANNVTIQSVPWMTSLGKIENEEWVHQCGGSLITNYHILTAAHCFALIELPEYPYKARLGNENLLEGSAEIRDVVSVLRHPKYRSGRAYFDVGLAIMGKKVEFTDYILPVCLPYLPVDDTDDLADTFAILTGWGEDNSGKRAISLSVENLQILPLSHCSDVFSVERVSKFGIAPIKLRQQIPTGITPEVICVGSPILVGGSCVGDSGSPIIRPRSDTARDRYYEAVALVSGGVSCALEAQIYTRLTNRQILTWIQRNTDTSPYLMVIGGYNENEFNGLLRDVELISAEPNNLCTKRVRPLNGRVFNVSGNTEYEAGTLGMTGQVTKDAAIVCGGKNGDDNLNTCHKYLPLDNDWIKSPVSGELPNMLEPRFYAGSALDEQGNMWVLGGSKGGASADSTEVFNFRSKRWQPGRPLPGYYRDSGLNSHCVVSLNKTHVVIAGGYADQFTLTSNRGESIYNAGESQDKSWMYDGYRWNELESMSTRRDRPACSLVQTDEGKLFVLAAGGCDKWCAKNPAISSAEILDPETGKWSPVADLPIPLMSAQMQVFDGYPTIVGGYDNRDRNGKMFQYIIEEDRWYEHPTAKLRIPRSSAAVIQVPKNMFDDC</sequence>
<keyword evidence="6" id="KW-0378">Hydrolase</keyword>
<proteinExistence type="inferred from homology"/>
<keyword evidence="6" id="KW-0720">Serine protease</keyword>
<dbReference type="GO" id="GO:0004252">
    <property type="term" value="F:serine-type endopeptidase activity"/>
    <property type="evidence" value="ECO:0007669"/>
    <property type="project" value="InterPro"/>
</dbReference>
<protein>
    <recommendedName>
        <fullName evidence="12">Peptidase S1 domain-containing protein</fullName>
    </recommendedName>
</protein>
<dbReference type="Pfam" id="PF01344">
    <property type="entry name" value="Kelch_1"/>
    <property type="match status" value="1"/>
</dbReference>
<dbReference type="InterPro" id="IPR013806">
    <property type="entry name" value="Kringle-like"/>
</dbReference>
<dbReference type="InterPro" id="IPR000562">
    <property type="entry name" value="FN_type2_dom"/>
</dbReference>
<comment type="caution">
    <text evidence="5">Lacks conserved residue(s) required for the propagation of feature annotation.</text>
</comment>
<feature type="region of interest" description="Disordered" evidence="7">
    <location>
        <begin position="90"/>
        <end position="110"/>
    </location>
</feature>
<dbReference type="EMBL" id="VCGU01000009">
    <property type="protein sequence ID" value="TRY70797.1"/>
    <property type="molecule type" value="Genomic_DNA"/>
</dbReference>
<dbReference type="AlphaFoldDB" id="A0A553NZE4"/>
<evidence type="ECO:0000256" key="4">
    <source>
        <dbReference type="ARBA" id="ARBA00024195"/>
    </source>
</evidence>
<keyword evidence="3" id="KW-1015">Disulfide bond</keyword>